<organism evidence="1 2">
    <name type="scientific">Aedes albopictus</name>
    <name type="common">Asian tiger mosquito</name>
    <name type="synonym">Stegomyia albopicta</name>
    <dbReference type="NCBI Taxonomy" id="7160"/>
    <lineage>
        <taxon>Eukaryota</taxon>
        <taxon>Metazoa</taxon>
        <taxon>Ecdysozoa</taxon>
        <taxon>Arthropoda</taxon>
        <taxon>Hexapoda</taxon>
        <taxon>Insecta</taxon>
        <taxon>Pterygota</taxon>
        <taxon>Neoptera</taxon>
        <taxon>Endopterygota</taxon>
        <taxon>Diptera</taxon>
        <taxon>Nematocera</taxon>
        <taxon>Culicoidea</taxon>
        <taxon>Culicidae</taxon>
        <taxon>Culicinae</taxon>
        <taxon>Aedini</taxon>
        <taxon>Aedes</taxon>
        <taxon>Stegomyia</taxon>
    </lineage>
</organism>
<dbReference type="PANTHER" id="PTHR15681:SF1">
    <property type="entry name" value="MAD2L1-BINDING PROTEIN"/>
    <property type="match status" value="1"/>
</dbReference>
<dbReference type="EnsemblMetazoa" id="AALFPA23_007255.R9606">
    <property type="protein sequence ID" value="AALFPA23_007255.P9606"/>
    <property type="gene ID" value="AALFPA23_007255"/>
</dbReference>
<evidence type="ECO:0000313" key="1">
    <source>
        <dbReference type="EnsemblMetazoa" id="AALFPA23_007255.P9606"/>
    </source>
</evidence>
<protein>
    <submittedName>
        <fullName evidence="1">Uncharacterized protein</fullName>
    </submittedName>
</protein>
<sequence>MGTKCVPTLDIEINLDVNTEESGSKALQTIIQVLLFQRSQIPFCYEIFQTIVNKLKTELAGIDSSKWKNYQLAKQREVAISLLGDIQALFKEVTEIVKRSDHDIRAMVLFGSTLYTAKEAFIINIPMADKRHYPQHHRQRLEPALKHLTRQLILSEELRPSGRFIGPTNIFMVLGMAATGDPGKLSPQIEYRLLDNYQLPMNCQKYVINVTVQGANEEKLACCRQMDIFSDSLQVLSIDDSQEAPVDHKQINELVTRETIWYQVGKSLKGFNDVLIKGKSIWNEGL</sequence>
<dbReference type="Proteomes" id="UP000069940">
    <property type="component" value="Unassembled WGS sequence"/>
</dbReference>
<proteinExistence type="predicted"/>
<dbReference type="RefSeq" id="XP_019563869.3">
    <property type="nucleotide sequence ID" value="XM_019708324.3"/>
</dbReference>
<accession>A0ABM1YA63</accession>
<keyword evidence="2" id="KW-1185">Reference proteome</keyword>
<dbReference type="InterPro" id="IPR053729">
    <property type="entry name" value="MAD2L1BP_domain_sf"/>
</dbReference>
<dbReference type="Gene3D" id="3.30.900.20">
    <property type="match status" value="1"/>
</dbReference>
<reference evidence="2" key="1">
    <citation type="journal article" date="2015" name="Proc. Natl. Acad. Sci. U.S.A.">
        <title>Genome sequence of the Asian Tiger mosquito, Aedes albopictus, reveals insights into its biology, genetics, and evolution.</title>
        <authorList>
            <person name="Chen X.G."/>
            <person name="Jiang X."/>
            <person name="Gu J."/>
            <person name="Xu M."/>
            <person name="Wu Y."/>
            <person name="Deng Y."/>
            <person name="Zhang C."/>
            <person name="Bonizzoni M."/>
            <person name="Dermauw W."/>
            <person name="Vontas J."/>
            <person name="Armbruster P."/>
            <person name="Huang X."/>
            <person name="Yang Y."/>
            <person name="Zhang H."/>
            <person name="He W."/>
            <person name="Peng H."/>
            <person name="Liu Y."/>
            <person name="Wu K."/>
            <person name="Chen J."/>
            <person name="Lirakis M."/>
            <person name="Topalis P."/>
            <person name="Van Leeuwen T."/>
            <person name="Hall A.B."/>
            <person name="Jiang X."/>
            <person name="Thorpe C."/>
            <person name="Mueller R.L."/>
            <person name="Sun C."/>
            <person name="Waterhouse R.M."/>
            <person name="Yan G."/>
            <person name="Tu Z.J."/>
            <person name="Fang X."/>
            <person name="James A.A."/>
        </authorList>
    </citation>
    <scope>NUCLEOTIDE SEQUENCE [LARGE SCALE GENOMIC DNA]</scope>
    <source>
        <strain evidence="2">Foshan</strain>
    </source>
</reference>
<dbReference type="GeneID" id="109432019"/>
<name>A0ABM1YA63_AEDAL</name>
<evidence type="ECO:0000313" key="2">
    <source>
        <dbReference type="Proteomes" id="UP000069940"/>
    </source>
</evidence>
<dbReference type="InterPro" id="IPR009511">
    <property type="entry name" value="MAD1/Cdc20-bound-Mad2-bd"/>
</dbReference>
<dbReference type="PANTHER" id="PTHR15681">
    <property type="entry name" value="MAD2L1-BINDING PROTEIN"/>
    <property type="match status" value="1"/>
</dbReference>
<reference evidence="1" key="2">
    <citation type="submission" date="2025-05" db="UniProtKB">
        <authorList>
            <consortium name="EnsemblMetazoa"/>
        </authorList>
    </citation>
    <scope>IDENTIFICATION</scope>
    <source>
        <strain evidence="1">Foshan</strain>
    </source>
</reference>